<accession>A0A917JVN9</accession>
<evidence type="ECO:0000313" key="2">
    <source>
        <dbReference type="EMBL" id="GGI83838.1"/>
    </source>
</evidence>
<keyword evidence="3" id="KW-1185">Reference proteome</keyword>
<protein>
    <submittedName>
        <fullName evidence="2">Uncharacterized protein</fullName>
    </submittedName>
</protein>
<comment type="caution">
    <text evidence="2">The sequence shown here is derived from an EMBL/GenBank/DDBJ whole genome shotgun (WGS) entry which is preliminary data.</text>
</comment>
<keyword evidence="1" id="KW-0812">Transmembrane</keyword>
<gene>
    <name evidence="2" type="ORF">GCM10009332_21360</name>
</gene>
<sequence length="104" mass="11674">MTAIGIVIGGNVGIKINIQKIENMDNNPIYIELSEKVESGELEVNKNLGLILIQGMREAHVDAGSYLDSIFKIFIYVGIFLIFLVLTLAFVTWRLFTKVSVKRD</sequence>
<dbReference type="AlphaFoldDB" id="A0A917JVN9"/>
<evidence type="ECO:0000313" key="3">
    <source>
        <dbReference type="Proteomes" id="UP000613743"/>
    </source>
</evidence>
<proteinExistence type="predicted"/>
<dbReference type="RefSeq" id="WP_188920718.1">
    <property type="nucleotide sequence ID" value="NZ_BMPZ01000005.1"/>
</dbReference>
<name>A0A917JVN9_9GAMM</name>
<keyword evidence="1" id="KW-0472">Membrane</keyword>
<organism evidence="2 3">
    <name type="scientific">Shewanella gelidii</name>
    <dbReference type="NCBI Taxonomy" id="1642821"/>
    <lineage>
        <taxon>Bacteria</taxon>
        <taxon>Pseudomonadati</taxon>
        <taxon>Pseudomonadota</taxon>
        <taxon>Gammaproteobacteria</taxon>
        <taxon>Alteromonadales</taxon>
        <taxon>Shewanellaceae</taxon>
        <taxon>Shewanella</taxon>
    </lineage>
</organism>
<evidence type="ECO:0000256" key="1">
    <source>
        <dbReference type="SAM" id="Phobius"/>
    </source>
</evidence>
<dbReference type="EMBL" id="BMPZ01000005">
    <property type="protein sequence ID" value="GGI83838.1"/>
    <property type="molecule type" value="Genomic_DNA"/>
</dbReference>
<reference evidence="2" key="1">
    <citation type="journal article" date="2014" name="Int. J. Syst. Evol. Microbiol.">
        <title>Complete genome sequence of Corynebacterium casei LMG S-19264T (=DSM 44701T), isolated from a smear-ripened cheese.</title>
        <authorList>
            <consortium name="US DOE Joint Genome Institute (JGI-PGF)"/>
            <person name="Walter F."/>
            <person name="Albersmeier A."/>
            <person name="Kalinowski J."/>
            <person name="Ruckert C."/>
        </authorList>
    </citation>
    <scope>NUCLEOTIDE SEQUENCE</scope>
    <source>
        <strain evidence="2">JCM 30804</strain>
    </source>
</reference>
<reference evidence="2" key="2">
    <citation type="submission" date="2020-09" db="EMBL/GenBank/DDBJ databases">
        <authorList>
            <person name="Sun Q."/>
            <person name="Ohkuma M."/>
        </authorList>
    </citation>
    <scope>NUCLEOTIDE SEQUENCE</scope>
    <source>
        <strain evidence="2">JCM 30804</strain>
    </source>
</reference>
<dbReference type="Proteomes" id="UP000613743">
    <property type="component" value="Unassembled WGS sequence"/>
</dbReference>
<feature type="transmembrane region" description="Helical" evidence="1">
    <location>
        <begin position="73"/>
        <end position="96"/>
    </location>
</feature>
<keyword evidence="1" id="KW-1133">Transmembrane helix</keyword>